<gene>
    <name evidence="2" type="ORF">ACFFTR_10755</name>
</gene>
<accession>A0ABV5M3Y0</accession>
<keyword evidence="1" id="KW-0472">Membrane</keyword>
<keyword evidence="1" id="KW-1133">Transmembrane helix</keyword>
<keyword evidence="3" id="KW-1185">Reference proteome</keyword>
<keyword evidence="1" id="KW-0812">Transmembrane</keyword>
<evidence type="ECO:0000313" key="2">
    <source>
        <dbReference type="EMBL" id="MFB9443563.1"/>
    </source>
</evidence>
<dbReference type="EMBL" id="JBHMCA010000022">
    <property type="protein sequence ID" value="MFB9443563.1"/>
    <property type="molecule type" value="Genomic_DNA"/>
</dbReference>
<dbReference type="Proteomes" id="UP001589608">
    <property type="component" value="Unassembled WGS sequence"/>
</dbReference>
<evidence type="ECO:0000256" key="1">
    <source>
        <dbReference type="SAM" id="Phobius"/>
    </source>
</evidence>
<name>A0ABV5M3Y0_9ACTN</name>
<reference evidence="2 3" key="1">
    <citation type="submission" date="2024-09" db="EMBL/GenBank/DDBJ databases">
        <authorList>
            <person name="Sun Q."/>
            <person name="Mori K."/>
        </authorList>
    </citation>
    <scope>NUCLEOTIDE SEQUENCE [LARGE SCALE GENOMIC DNA]</scope>
    <source>
        <strain evidence="2 3">JCM 3307</strain>
    </source>
</reference>
<organism evidence="2 3">
    <name type="scientific">Dactylosporangium vinaceum</name>
    <dbReference type="NCBI Taxonomy" id="53362"/>
    <lineage>
        <taxon>Bacteria</taxon>
        <taxon>Bacillati</taxon>
        <taxon>Actinomycetota</taxon>
        <taxon>Actinomycetes</taxon>
        <taxon>Micromonosporales</taxon>
        <taxon>Micromonosporaceae</taxon>
        <taxon>Dactylosporangium</taxon>
    </lineage>
</organism>
<proteinExistence type="predicted"/>
<feature type="transmembrane region" description="Helical" evidence="1">
    <location>
        <begin position="17"/>
        <end position="38"/>
    </location>
</feature>
<protein>
    <submittedName>
        <fullName evidence="2">Uncharacterized protein</fullName>
    </submittedName>
</protein>
<comment type="caution">
    <text evidence="2">The sequence shown here is derived from an EMBL/GenBank/DDBJ whole genome shotgun (WGS) entry which is preliminary data.</text>
</comment>
<dbReference type="RefSeq" id="WP_223093630.1">
    <property type="nucleotide sequence ID" value="NZ_CP061913.1"/>
</dbReference>
<sequence>MSEPDEPAPAPGRSFPIIPAALAIALLILLAAGAYIAVQVSAGRDAEADRAAADAAPRPQAPAPSVTMCVSPDDERCVRTATPLPVGLDQLLEGAHMSMSDQWRNDSGTHLVSTPIDANTGARLSVTHAQQEVYQLRCEANSTGTSQLTAAELAFLKTCGGAALAGNDPLSSRAVEWLAANVNPAPSGSSQRFQCGAVLFSLKISALQSELDVVGIGAESYCGPV</sequence>
<evidence type="ECO:0000313" key="3">
    <source>
        <dbReference type="Proteomes" id="UP001589608"/>
    </source>
</evidence>